<proteinExistence type="predicted"/>
<dbReference type="EMBL" id="HBGS01031433">
    <property type="protein sequence ID" value="CAD9431271.1"/>
    <property type="molecule type" value="Transcribed_RNA"/>
</dbReference>
<evidence type="ECO:0000256" key="4">
    <source>
        <dbReference type="PIRSR" id="PIRSR637359-2"/>
    </source>
</evidence>
<keyword evidence="1" id="KW-0808">Transferase</keyword>
<dbReference type="SUPFAM" id="SSF52540">
    <property type="entry name" value="P-loop containing nucleoside triphosphate hydrolases"/>
    <property type="match status" value="1"/>
</dbReference>
<evidence type="ECO:0000313" key="9">
    <source>
        <dbReference type="EMBL" id="CAD9431271.1"/>
    </source>
</evidence>
<feature type="domain" description="Sulfotransferase" evidence="7">
    <location>
        <begin position="123"/>
        <end position="354"/>
    </location>
</feature>
<evidence type="ECO:0000256" key="6">
    <source>
        <dbReference type="SAM" id="Phobius"/>
    </source>
</evidence>
<dbReference type="AlphaFoldDB" id="A0A6U3TJI2"/>
<feature type="active site" description="For sulfotransferase activity" evidence="3">
    <location>
        <position position="129"/>
    </location>
</feature>
<reference evidence="9" key="1">
    <citation type="submission" date="2021-01" db="EMBL/GenBank/DDBJ databases">
        <authorList>
            <person name="Corre E."/>
            <person name="Pelletier E."/>
            <person name="Niang G."/>
            <person name="Scheremetjew M."/>
            <person name="Finn R."/>
            <person name="Kale V."/>
            <person name="Holt S."/>
            <person name="Cochrane G."/>
            <person name="Meng A."/>
            <person name="Brown T."/>
            <person name="Cohen L."/>
        </authorList>
    </citation>
    <scope>NUCLEOTIDE SEQUENCE</scope>
    <source>
        <strain evidence="9">CCMP1381</strain>
    </source>
</reference>
<dbReference type="GO" id="GO:0008146">
    <property type="term" value="F:sulfotransferase activity"/>
    <property type="evidence" value="ECO:0007669"/>
    <property type="project" value="InterPro"/>
</dbReference>
<keyword evidence="2" id="KW-0325">Glycoprotein</keyword>
<keyword evidence="6" id="KW-1133">Transmembrane helix</keyword>
<name>A0A6U3TJI2_9STRA</name>
<keyword evidence="6" id="KW-0812">Transmembrane</keyword>
<evidence type="ECO:0000259" key="7">
    <source>
        <dbReference type="Pfam" id="PF00685"/>
    </source>
</evidence>
<keyword evidence="6" id="KW-0472">Membrane</keyword>
<protein>
    <recommendedName>
        <fullName evidence="7">Sulfotransferase domain-containing protein</fullName>
    </recommendedName>
</protein>
<dbReference type="InterPro" id="IPR000863">
    <property type="entry name" value="Sulfotransferase_dom"/>
</dbReference>
<organism evidence="9">
    <name type="scientific">Octactis speculum</name>
    <dbReference type="NCBI Taxonomy" id="3111310"/>
    <lineage>
        <taxon>Eukaryota</taxon>
        <taxon>Sar</taxon>
        <taxon>Stramenopiles</taxon>
        <taxon>Ochrophyta</taxon>
        <taxon>Dictyochophyceae</taxon>
        <taxon>Dictyochales</taxon>
        <taxon>Dictyochaceae</taxon>
        <taxon>Octactis</taxon>
    </lineage>
</organism>
<dbReference type="PANTHER" id="PTHR10605">
    <property type="entry name" value="HEPARAN SULFATE SULFOTRANSFERASE"/>
    <property type="match status" value="1"/>
</dbReference>
<feature type="binding site" evidence="4">
    <location>
        <position position="244"/>
    </location>
    <ligand>
        <name>3'-phosphoadenylyl sulfate</name>
        <dbReference type="ChEBI" id="CHEBI:58339"/>
    </ligand>
</feature>
<dbReference type="PANTHER" id="PTHR10605:SF56">
    <property type="entry name" value="BIFUNCTIONAL HEPARAN SULFATE N-DEACETYLASE_N-SULFOTRANSFERASE"/>
    <property type="match status" value="1"/>
</dbReference>
<dbReference type="EMBL" id="HBGS01031432">
    <property type="protein sequence ID" value="CAD9431268.1"/>
    <property type="molecule type" value="Transcribed_RNA"/>
</dbReference>
<evidence type="ECO:0000313" key="8">
    <source>
        <dbReference type="EMBL" id="CAD9431268.1"/>
    </source>
</evidence>
<dbReference type="InterPro" id="IPR027417">
    <property type="entry name" value="P-loop_NTPase"/>
</dbReference>
<dbReference type="Pfam" id="PF00685">
    <property type="entry name" value="Sulfotransfer_1"/>
    <property type="match status" value="1"/>
</dbReference>
<evidence type="ECO:0000256" key="5">
    <source>
        <dbReference type="SAM" id="MobiDB-lite"/>
    </source>
</evidence>
<dbReference type="InterPro" id="IPR037359">
    <property type="entry name" value="NST/OST"/>
</dbReference>
<accession>A0A6U3TJI2</accession>
<feature type="region of interest" description="Disordered" evidence="5">
    <location>
        <begin position="1"/>
        <end position="26"/>
    </location>
</feature>
<sequence>MTVSPPVMDETSSLTGNNPSKKESTTKRPRLIGGVFVLFVGLAYFSAGAVYRVDTTNEVSVAEMDVKSPTVAEMNVKPSKHVRGDSGSRGGDGLVVRGGSDSLNTDGARESLCISGHVAPTFFMPGCQKCGTTSFWTDVMTYMNNTVQAGNALNTTGTHYWSSDKEKHFFDHWYFDQDLPQYWELYPECVEDEYTVTLDFTPNYMFEESVPKRIANAYYLNGTEAKRRIKIFFLLREPVARMQSYYYADCTSSQTEEEAATMTFGTYIDWQMNKSDACSRKDPTTSGWPPCDSVYNTTISQGLYGPQMELWLEYFRPEQIFVIPFQDYVSDPESTLLTTADVIGATMSGTVKTADDVNVDYHTHIGDEMSQSALAKIVTYYNASNQLVYDLIEKWNLTVLPGNNNVRGFLDYNYTSNIYPYGHASTNTSDTCVSEYSQCWTDTCCSSSKGFLCVKKDVSYSQCRTDCPDASEGWACLNDTVTNFSH</sequence>
<evidence type="ECO:0000256" key="3">
    <source>
        <dbReference type="PIRSR" id="PIRSR637359-1"/>
    </source>
</evidence>
<feature type="transmembrane region" description="Helical" evidence="6">
    <location>
        <begin position="31"/>
        <end position="51"/>
    </location>
</feature>
<evidence type="ECO:0000256" key="1">
    <source>
        <dbReference type="ARBA" id="ARBA00022679"/>
    </source>
</evidence>
<feature type="region of interest" description="Disordered" evidence="5">
    <location>
        <begin position="79"/>
        <end position="101"/>
    </location>
</feature>
<evidence type="ECO:0000256" key="2">
    <source>
        <dbReference type="ARBA" id="ARBA00023180"/>
    </source>
</evidence>
<dbReference type="Gene3D" id="3.40.50.300">
    <property type="entry name" value="P-loop containing nucleotide triphosphate hydrolases"/>
    <property type="match status" value="1"/>
</dbReference>
<feature type="binding site" evidence="4">
    <location>
        <position position="236"/>
    </location>
    <ligand>
        <name>3'-phosphoadenylyl sulfate</name>
        <dbReference type="ChEBI" id="CHEBI:58339"/>
    </ligand>
</feature>
<feature type="compositionally biased region" description="Polar residues" evidence="5">
    <location>
        <begin position="10"/>
        <end position="19"/>
    </location>
</feature>
<gene>
    <name evidence="8" type="ORF">DSPE1174_LOCUS16092</name>
    <name evidence="9" type="ORF">DSPE1174_LOCUS16093</name>
</gene>